<evidence type="ECO:0000313" key="4">
    <source>
        <dbReference type="Proteomes" id="UP000076502"/>
    </source>
</evidence>
<keyword evidence="4" id="KW-1185">Reference proteome</keyword>
<dbReference type="PANTHER" id="PTHR22963">
    <property type="entry name" value="ENDOGLIN-RELATED"/>
    <property type="match status" value="1"/>
</dbReference>
<dbReference type="EMBL" id="KQ434912">
    <property type="protein sequence ID" value="KZC11386.1"/>
    <property type="molecule type" value="Genomic_DNA"/>
</dbReference>
<dbReference type="InterPro" id="IPR000742">
    <property type="entry name" value="EGF"/>
</dbReference>
<organism evidence="3 4">
    <name type="scientific">Dufourea novaeangliae</name>
    <name type="common">Sweat bee</name>
    <dbReference type="NCBI Taxonomy" id="178035"/>
    <lineage>
        <taxon>Eukaryota</taxon>
        <taxon>Metazoa</taxon>
        <taxon>Ecdysozoa</taxon>
        <taxon>Arthropoda</taxon>
        <taxon>Hexapoda</taxon>
        <taxon>Insecta</taxon>
        <taxon>Pterygota</taxon>
        <taxon>Neoptera</taxon>
        <taxon>Endopterygota</taxon>
        <taxon>Hymenoptera</taxon>
        <taxon>Apocrita</taxon>
        <taxon>Aculeata</taxon>
        <taxon>Apoidea</taxon>
        <taxon>Anthophila</taxon>
        <taxon>Halictidae</taxon>
        <taxon>Rophitinae</taxon>
        <taxon>Dufourea</taxon>
    </lineage>
</organism>
<keyword evidence="1" id="KW-0245">EGF-like domain</keyword>
<dbReference type="AlphaFoldDB" id="A0A154PHN2"/>
<dbReference type="STRING" id="178035.A0A154PHN2"/>
<evidence type="ECO:0000313" key="3">
    <source>
        <dbReference type="EMBL" id="KZC11386.1"/>
    </source>
</evidence>
<dbReference type="InterPro" id="IPR048407">
    <property type="entry name" value="Dumpy_DPY"/>
</dbReference>
<protein>
    <recommendedName>
        <fullName evidence="2">EGF-like domain-containing protein</fullName>
    </recommendedName>
</protein>
<evidence type="ECO:0000259" key="2">
    <source>
        <dbReference type="PROSITE" id="PS50026"/>
    </source>
</evidence>
<dbReference type="PROSITE" id="PS01186">
    <property type="entry name" value="EGF_2"/>
    <property type="match status" value="2"/>
</dbReference>
<accession>A0A154PHN2</accession>
<dbReference type="PROSITE" id="PS50026">
    <property type="entry name" value="EGF_3"/>
    <property type="match status" value="1"/>
</dbReference>
<dbReference type="SMART" id="SM00181">
    <property type="entry name" value="EGF"/>
    <property type="match status" value="7"/>
</dbReference>
<reference evidence="3 4" key="1">
    <citation type="submission" date="2015-07" db="EMBL/GenBank/DDBJ databases">
        <title>The genome of Dufourea novaeangliae.</title>
        <authorList>
            <person name="Pan H."/>
            <person name="Kapheim K."/>
        </authorList>
    </citation>
    <scope>NUCLEOTIDE SEQUENCE [LARGE SCALE GENOMIC DNA]</scope>
    <source>
        <strain evidence="3">0120121106</strain>
        <tissue evidence="3">Whole body</tissue>
    </source>
</reference>
<dbReference type="PANTHER" id="PTHR22963:SF39">
    <property type="entry name" value="DUMPY"/>
    <property type="match status" value="1"/>
</dbReference>
<dbReference type="Proteomes" id="UP000076502">
    <property type="component" value="Unassembled WGS sequence"/>
</dbReference>
<sequence length="446" mass="47853">MIISAFAEDALICLVSSWSTDKLRFRASNSMGHSQTAVLLALSCVAIANAGYYQSRILTTGSVGGCESYTCGVNARCTISESRPVCSCMNLHMGDPLSRCVRVECQINEDCSDSKVCTNNRCVNPCDSLCGVSAVCETRNHMPTCYCSPGQTGDPFTSCHVADPQAACKPNPCGLNTKCEVVNEVTVCSCLPGYIGSPLNGCRHECESDNECPNHLACGASFRCESPCKCGTNAECKVVNHQAICSCPKNWLGNPLLSCRPECTSHSECPGNKPACLYQKCMNPCDGVCGVNADCNLRGITPVCSCPKHMTGNPFVSCRLFEARDLCEPNPCGVNAICTPGHDNTGKERPVCTCPTGYIGNALASCQRGECFTDSECPDSKACIDFTCQNPCTGKECGPTATCTPRRHIAVCTCPNGTRGDALYNCNPIESRSSYNYGQSYRYRYY</sequence>
<evidence type="ECO:0000256" key="1">
    <source>
        <dbReference type="PROSITE-ProRule" id="PRU00076"/>
    </source>
</evidence>
<dbReference type="Pfam" id="PF21164">
    <property type="entry name" value="Dumpy_DPY"/>
    <property type="match status" value="1"/>
</dbReference>
<comment type="caution">
    <text evidence="1">Lacks conserved residue(s) required for the propagation of feature annotation.</text>
</comment>
<feature type="domain" description="EGF-like" evidence="2">
    <location>
        <begin position="323"/>
        <end position="367"/>
    </location>
</feature>
<dbReference type="OrthoDB" id="4405280at2759"/>
<proteinExistence type="predicted"/>
<gene>
    <name evidence="3" type="ORF">WN55_02987</name>
</gene>
<name>A0A154PHN2_DUFNO</name>